<dbReference type="Pfam" id="PF01032">
    <property type="entry name" value="FecCD"/>
    <property type="match status" value="1"/>
</dbReference>
<dbReference type="GO" id="GO:0033214">
    <property type="term" value="P:siderophore-iron import into cell"/>
    <property type="evidence" value="ECO:0007669"/>
    <property type="project" value="TreeGrafter"/>
</dbReference>
<keyword evidence="4" id="KW-1003">Cell membrane</keyword>
<dbReference type="GO" id="GO:0005886">
    <property type="term" value="C:plasma membrane"/>
    <property type="evidence" value="ECO:0007669"/>
    <property type="project" value="UniProtKB-SubCell"/>
</dbReference>
<dbReference type="PANTHER" id="PTHR30472:SF24">
    <property type="entry name" value="FERRIC ENTEROBACTIN TRANSPORT SYSTEM PERMEASE PROTEIN FEPG"/>
    <property type="match status" value="1"/>
</dbReference>
<feature type="transmembrane region" description="Helical" evidence="8">
    <location>
        <begin position="242"/>
        <end position="268"/>
    </location>
</feature>
<feature type="transmembrane region" description="Helical" evidence="8">
    <location>
        <begin position="151"/>
        <end position="170"/>
    </location>
</feature>
<evidence type="ECO:0000256" key="4">
    <source>
        <dbReference type="ARBA" id="ARBA00022475"/>
    </source>
</evidence>
<dbReference type="PANTHER" id="PTHR30472">
    <property type="entry name" value="FERRIC ENTEROBACTIN TRANSPORT SYSTEM PERMEASE PROTEIN"/>
    <property type="match status" value="1"/>
</dbReference>
<evidence type="ECO:0000256" key="5">
    <source>
        <dbReference type="ARBA" id="ARBA00022692"/>
    </source>
</evidence>
<feature type="transmembrane region" description="Helical" evidence="8">
    <location>
        <begin position="308"/>
        <end position="328"/>
    </location>
</feature>
<evidence type="ECO:0000313" key="10">
    <source>
        <dbReference type="Proteomes" id="UP000244978"/>
    </source>
</evidence>
<comment type="similarity">
    <text evidence="2">Belongs to the binding-protein-dependent transport system permease family. FecCD subfamily.</text>
</comment>
<keyword evidence="6 8" id="KW-1133">Transmembrane helix</keyword>
<evidence type="ECO:0000256" key="2">
    <source>
        <dbReference type="ARBA" id="ARBA00007935"/>
    </source>
</evidence>
<evidence type="ECO:0000256" key="6">
    <source>
        <dbReference type="ARBA" id="ARBA00022989"/>
    </source>
</evidence>
<keyword evidence="5 8" id="KW-0812">Transmembrane</keyword>
<keyword evidence="3" id="KW-0813">Transport</keyword>
<keyword evidence="7 8" id="KW-0472">Membrane</keyword>
<comment type="subcellular location">
    <subcellularLocation>
        <location evidence="1">Cell membrane</location>
        <topology evidence="1">Multi-pass membrane protein</topology>
    </subcellularLocation>
</comment>
<dbReference type="AlphaFoldDB" id="A0A2U1SZQ6"/>
<feature type="transmembrane region" description="Helical" evidence="8">
    <location>
        <begin position="12"/>
        <end position="32"/>
    </location>
</feature>
<feature type="transmembrane region" description="Helical" evidence="8">
    <location>
        <begin position="64"/>
        <end position="84"/>
    </location>
</feature>
<name>A0A2U1SZQ6_9MICO</name>
<dbReference type="InterPro" id="IPR000522">
    <property type="entry name" value="ABC_transptr_permease_BtuC"/>
</dbReference>
<dbReference type="InterPro" id="IPR037294">
    <property type="entry name" value="ABC_BtuC-like"/>
</dbReference>
<protein>
    <submittedName>
        <fullName evidence="9">Iron ABC transporter</fullName>
    </submittedName>
</protein>
<dbReference type="Gene3D" id="1.10.3470.10">
    <property type="entry name" value="ABC transporter involved in vitamin B12 uptake, BtuC"/>
    <property type="match status" value="1"/>
</dbReference>
<feature type="transmembrane region" description="Helical" evidence="8">
    <location>
        <begin position="194"/>
        <end position="215"/>
    </location>
</feature>
<organism evidence="9 10">
    <name type="scientific">Homoserinimonas hongtaonis</name>
    <dbReference type="NCBI Taxonomy" id="2079791"/>
    <lineage>
        <taxon>Bacteria</taxon>
        <taxon>Bacillati</taxon>
        <taxon>Actinomycetota</taxon>
        <taxon>Actinomycetes</taxon>
        <taxon>Micrococcales</taxon>
        <taxon>Microbacteriaceae</taxon>
        <taxon>Homoserinimonas</taxon>
    </lineage>
</organism>
<evidence type="ECO:0000256" key="3">
    <source>
        <dbReference type="ARBA" id="ARBA00022448"/>
    </source>
</evidence>
<feature type="transmembrane region" description="Helical" evidence="8">
    <location>
        <begin position="274"/>
        <end position="296"/>
    </location>
</feature>
<proteinExistence type="inferred from homology"/>
<dbReference type="GO" id="GO:0022857">
    <property type="term" value="F:transmembrane transporter activity"/>
    <property type="evidence" value="ECO:0007669"/>
    <property type="project" value="InterPro"/>
</dbReference>
<evidence type="ECO:0000313" key="9">
    <source>
        <dbReference type="EMBL" id="PWB97097.1"/>
    </source>
</evidence>
<comment type="caution">
    <text evidence="9">The sequence shown here is derived from an EMBL/GenBank/DDBJ whole genome shotgun (WGS) entry which is preliminary data.</text>
</comment>
<evidence type="ECO:0000256" key="8">
    <source>
        <dbReference type="SAM" id="Phobius"/>
    </source>
</evidence>
<dbReference type="Proteomes" id="UP000244978">
    <property type="component" value="Unassembled WGS sequence"/>
</dbReference>
<evidence type="ECO:0000256" key="7">
    <source>
        <dbReference type="ARBA" id="ARBA00023136"/>
    </source>
</evidence>
<dbReference type="EMBL" id="QEEX01000001">
    <property type="protein sequence ID" value="PWB97097.1"/>
    <property type="molecule type" value="Genomic_DNA"/>
</dbReference>
<accession>A0A2U1SZQ6</accession>
<dbReference type="SUPFAM" id="SSF81345">
    <property type="entry name" value="ABC transporter involved in vitamin B12 uptake, BtuC"/>
    <property type="match status" value="1"/>
</dbReference>
<keyword evidence="10" id="KW-1185">Reference proteome</keyword>
<sequence>MLTARSITRRRAAIVSLVLLVVILVLTVVGVSNGSFSIEPSRILATLFGQGERAEEFVLFRLRLPASVLGILVGAAFGVAGALFQTLLRNPLASPDIIGISGGASVAAAFGILILGVSGAMVSLLAFVGAVIVALAIYSLSYRGGITGMRFVLIGVGFAFMAQSVLGYLLSRGDVREASQALTWMVGGLGGADWQGIAVLAIALAVLLPLVAVLAPQLSMLQLGDDVAASLGVSVHRTRQGVLAVAVAMTAVAVAFAGPIAFVAFVSAPIARRLVGGGALALVPSALVGATVVLTADLLGTYLIPGASVPAGVITAIIGAPYLLWLIAASSRQSRAA</sequence>
<feature type="transmembrane region" description="Helical" evidence="8">
    <location>
        <begin position="121"/>
        <end position="139"/>
    </location>
</feature>
<dbReference type="CDD" id="cd06550">
    <property type="entry name" value="TM_ABC_iron-siderophores_like"/>
    <property type="match status" value="1"/>
</dbReference>
<gene>
    <name evidence="9" type="ORF">DF220_04020</name>
</gene>
<evidence type="ECO:0000256" key="1">
    <source>
        <dbReference type="ARBA" id="ARBA00004651"/>
    </source>
</evidence>
<reference evidence="10" key="1">
    <citation type="submission" date="2018-04" db="EMBL/GenBank/DDBJ databases">
        <authorList>
            <person name="Liu S."/>
            <person name="Wang Z."/>
            <person name="Li J."/>
        </authorList>
    </citation>
    <scope>NUCLEOTIDE SEQUENCE [LARGE SCALE GENOMIC DNA]</scope>
    <source>
        <strain evidence="10">S1194</strain>
    </source>
</reference>